<feature type="compositionally biased region" description="Polar residues" evidence="1">
    <location>
        <begin position="427"/>
        <end position="436"/>
    </location>
</feature>
<reference evidence="3" key="1">
    <citation type="journal article" date="2021" name="Nat. Commun.">
        <title>Genetic determinants of endophytism in the Arabidopsis root mycobiome.</title>
        <authorList>
            <person name="Mesny F."/>
            <person name="Miyauchi S."/>
            <person name="Thiergart T."/>
            <person name="Pickel B."/>
            <person name="Atanasova L."/>
            <person name="Karlsson M."/>
            <person name="Huettel B."/>
            <person name="Barry K.W."/>
            <person name="Haridas S."/>
            <person name="Chen C."/>
            <person name="Bauer D."/>
            <person name="Andreopoulos W."/>
            <person name="Pangilinan J."/>
            <person name="LaButti K."/>
            <person name="Riley R."/>
            <person name="Lipzen A."/>
            <person name="Clum A."/>
            <person name="Drula E."/>
            <person name="Henrissat B."/>
            <person name="Kohler A."/>
            <person name="Grigoriev I.V."/>
            <person name="Martin F.M."/>
            <person name="Hacquard S."/>
        </authorList>
    </citation>
    <scope>NUCLEOTIDE SEQUENCE</scope>
    <source>
        <strain evidence="3">MPI-SDFR-AT-0073</strain>
    </source>
</reference>
<feature type="region of interest" description="Disordered" evidence="1">
    <location>
        <begin position="281"/>
        <end position="304"/>
    </location>
</feature>
<dbReference type="Gene3D" id="3.40.50.10190">
    <property type="entry name" value="BRCT domain"/>
    <property type="match status" value="1"/>
</dbReference>
<dbReference type="PROSITE" id="PS50172">
    <property type="entry name" value="BRCT"/>
    <property type="match status" value="1"/>
</dbReference>
<accession>A0A9P8UXK5</accession>
<evidence type="ECO:0000313" key="4">
    <source>
        <dbReference type="Proteomes" id="UP000758603"/>
    </source>
</evidence>
<keyword evidence="4" id="KW-1185">Reference proteome</keyword>
<feature type="compositionally biased region" description="Basic residues" evidence="1">
    <location>
        <begin position="576"/>
        <end position="586"/>
    </location>
</feature>
<dbReference type="Pfam" id="PF00533">
    <property type="entry name" value="BRCT"/>
    <property type="match status" value="1"/>
</dbReference>
<gene>
    <name evidence="3" type="ORF">BKA67DRAFT_531276</name>
</gene>
<evidence type="ECO:0000313" key="3">
    <source>
        <dbReference type="EMBL" id="KAH6661209.1"/>
    </source>
</evidence>
<feature type="region of interest" description="Disordered" evidence="1">
    <location>
        <begin position="417"/>
        <end position="480"/>
    </location>
</feature>
<dbReference type="CDD" id="cd00027">
    <property type="entry name" value="BRCT"/>
    <property type="match status" value="1"/>
</dbReference>
<dbReference type="InterPro" id="IPR001357">
    <property type="entry name" value="BRCT_dom"/>
</dbReference>
<dbReference type="GeneID" id="70128254"/>
<evidence type="ECO:0000259" key="2">
    <source>
        <dbReference type="PROSITE" id="PS50172"/>
    </source>
</evidence>
<evidence type="ECO:0000256" key="1">
    <source>
        <dbReference type="SAM" id="MobiDB-lite"/>
    </source>
</evidence>
<comment type="caution">
    <text evidence="3">The sequence shown here is derived from an EMBL/GenBank/DDBJ whole genome shotgun (WGS) entry which is preliminary data.</text>
</comment>
<protein>
    <recommendedName>
        <fullName evidence="2">BRCT domain-containing protein</fullName>
    </recommendedName>
</protein>
<proteinExistence type="predicted"/>
<dbReference type="Proteomes" id="UP000758603">
    <property type="component" value="Unassembled WGS sequence"/>
</dbReference>
<dbReference type="OrthoDB" id="342264at2759"/>
<feature type="compositionally biased region" description="Acidic residues" evidence="1">
    <location>
        <begin position="610"/>
        <end position="625"/>
    </location>
</feature>
<feature type="region of interest" description="Disordered" evidence="1">
    <location>
        <begin position="519"/>
        <end position="636"/>
    </location>
</feature>
<dbReference type="EMBL" id="JAGPXC010000001">
    <property type="protein sequence ID" value="KAH6661209.1"/>
    <property type="molecule type" value="Genomic_DNA"/>
</dbReference>
<dbReference type="AlphaFoldDB" id="A0A9P8UXK5"/>
<sequence length="636" mass="69566">MPTGGLNGKPSARVFQGRVVALAGDITSQYKEYTDTNLSKWLKNFGGRFSLDFDESVTQLVATADQWKKKVPKVKEALRRRIPVVDPDWLDSSMRDDYKRLEPKKYEHATLQKEVNAKKRRSEQVRKGVKQGENYINTNLYRIYRDETNFECRIVLLREEGERFIIELWESNNDPKLYFFACRYHKKAGATGKTLRPSETPGCLEREMRMFCDAFKTKTGVLWHDRLRKARDGVVKAYAGEKNGGFRYELPTGGKPVGLIHGGDCDVSLLGKSLPDAAVERPKKVSPETPGNLPVKIAVKPPAKTNDDSDDLILTQVADFVNGPKASATDVVPKGSYNMSGAINSAKPKTAVTPKQKNIASVRKKRCFSAKSMAGNKASAGLRSLDDGRKLSSLEIKIASANKAAARKAELEAMKMDKSNADPVTPNRPTAQSQPDAPTKRDGSTAVSTNIMNDDYLKTNKGLPNKSRPNSIQATNGSPTGAAQKELAVLVRPLDENKLMKAKMEASVAGLAKPKPLDSFASGNSKRKVPDDFDDSGVEIPATPVMAGGDNMEIGSDSDTEMKGADKSPSFFGSNHHQRATARKRALNCDKRLAITGVERETAMSPIVSNEDDVDNGETSDDEALPVDKAAGRRGG</sequence>
<feature type="domain" description="BRCT" evidence="2">
    <location>
        <begin position="10"/>
        <end position="95"/>
    </location>
</feature>
<dbReference type="SUPFAM" id="SSF52113">
    <property type="entry name" value="BRCT domain"/>
    <property type="match status" value="1"/>
</dbReference>
<dbReference type="SMART" id="SM00292">
    <property type="entry name" value="BRCT"/>
    <property type="match status" value="1"/>
</dbReference>
<feature type="compositionally biased region" description="Polar residues" evidence="1">
    <location>
        <begin position="467"/>
        <end position="480"/>
    </location>
</feature>
<feature type="compositionally biased region" description="Basic and acidic residues" evidence="1">
    <location>
        <begin position="587"/>
        <end position="602"/>
    </location>
</feature>
<dbReference type="RefSeq" id="XP_045965340.1">
    <property type="nucleotide sequence ID" value="XM_046099362.1"/>
</dbReference>
<organism evidence="3 4">
    <name type="scientific">Truncatella angustata</name>
    <dbReference type="NCBI Taxonomy" id="152316"/>
    <lineage>
        <taxon>Eukaryota</taxon>
        <taxon>Fungi</taxon>
        <taxon>Dikarya</taxon>
        <taxon>Ascomycota</taxon>
        <taxon>Pezizomycotina</taxon>
        <taxon>Sordariomycetes</taxon>
        <taxon>Xylariomycetidae</taxon>
        <taxon>Amphisphaeriales</taxon>
        <taxon>Sporocadaceae</taxon>
        <taxon>Truncatella</taxon>
    </lineage>
</organism>
<dbReference type="InterPro" id="IPR036420">
    <property type="entry name" value="BRCT_dom_sf"/>
</dbReference>
<name>A0A9P8UXK5_9PEZI</name>